<keyword evidence="3 8" id="KW-0227">DNA damage</keyword>
<evidence type="ECO:0000256" key="8">
    <source>
        <dbReference type="RuleBase" id="RU368032"/>
    </source>
</evidence>
<comment type="caution">
    <text evidence="9">The sequence shown here is derived from an EMBL/GenBank/DDBJ whole genome shotgun (WGS) entry which is preliminary data.</text>
</comment>
<evidence type="ECO:0000256" key="4">
    <source>
        <dbReference type="ARBA" id="ARBA00023015"/>
    </source>
</evidence>
<dbReference type="EMBL" id="MCFI01000007">
    <property type="protein sequence ID" value="ORY83790.1"/>
    <property type="molecule type" value="Genomic_DNA"/>
</dbReference>
<dbReference type="AlphaFoldDB" id="A0A1Y2FIL7"/>
<accession>A0A1Y2FIL7</accession>
<comment type="similarity">
    <text evidence="2 8">Belongs to the TFB5 family.</text>
</comment>
<dbReference type="InterPro" id="IPR035935">
    <property type="entry name" value="TFB5-like_sf"/>
</dbReference>
<name>A0A1Y2FIL7_PROLT</name>
<dbReference type="GO" id="GO:0000439">
    <property type="term" value="C:transcription factor TFIIH core complex"/>
    <property type="evidence" value="ECO:0007669"/>
    <property type="project" value="UniProtKB-UniRule"/>
</dbReference>
<keyword evidence="7 8" id="KW-0539">Nucleus</keyword>
<dbReference type="Proteomes" id="UP000193685">
    <property type="component" value="Unassembled WGS sequence"/>
</dbReference>
<dbReference type="GO" id="GO:0006367">
    <property type="term" value="P:transcription initiation at RNA polymerase II promoter"/>
    <property type="evidence" value="ECO:0007669"/>
    <property type="project" value="UniProtKB-UniRule"/>
</dbReference>
<dbReference type="Gene3D" id="3.30.70.1220">
    <property type="entry name" value="TFB5-like"/>
    <property type="match status" value="1"/>
</dbReference>
<dbReference type="PANTHER" id="PTHR28580">
    <property type="entry name" value="GENERAL TRANSCRIPTION FACTOR IIH SUBUNIT 5"/>
    <property type="match status" value="1"/>
</dbReference>
<dbReference type="SUPFAM" id="SSF142897">
    <property type="entry name" value="TFB5-like"/>
    <property type="match status" value="1"/>
</dbReference>
<dbReference type="SMART" id="SM01395">
    <property type="entry name" value="Tbf5"/>
    <property type="match status" value="1"/>
</dbReference>
<keyword evidence="4 8" id="KW-0805">Transcription regulation</keyword>
<dbReference type="OMA" id="MEENTYN"/>
<reference evidence="9 10" key="1">
    <citation type="submission" date="2016-07" db="EMBL/GenBank/DDBJ databases">
        <title>Pervasive Adenine N6-methylation of Active Genes in Fungi.</title>
        <authorList>
            <consortium name="DOE Joint Genome Institute"/>
            <person name="Mondo S.J."/>
            <person name="Dannebaum R.O."/>
            <person name="Kuo R.C."/>
            <person name="Labutti K."/>
            <person name="Haridas S."/>
            <person name="Kuo A."/>
            <person name="Salamov A."/>
            <person name="Ahrendt S.R."/>
            <person name="Lipzen A."/>
            <person name="Sullivan W."/>
            <person name="Andreopoulos W.B."/>
            <person name="Clum A."/>
            <person name="Lindquist E."/>
            <person name="Daum C."/>
            <person name="Ramamoorthy G.K."/>
            <person name="Gryganskyi A."/>
            <person name="Culley D."/>
            <person name="Magnuson J.K."/>
            <person name="James T.Y."/>
            <person name="O'Malley M.A."/>
            <person name="Stajich J.E."/>
            <person name="Spatafora J.W."/>
            <person name="Visel A."/>
            <person name="Grigoriev I.V."/>
        </authorList>
    </citation>
    <scope>NUCLEOTIDE SEQUENCE [LARGE SCALE GENOMIC DNA]</scope>
    <source>
        <strain evidence="9 10">12-1054</strain>
    </source>
</reference>
<comment type="subcellular location">
    <subcellularLocation>
        <location evidence="1 8">Nucleus</location>
    </subcellularLocation>
</comment>
<feature type="non-terminal residue" evidence="9">
    <location>
        <position position="65"/>
    </location>
</feature>
<evidence type="ECO:0000313" key="9">
    <source>
        <dbReference type="EMBL" id="ORY83790.1"/>
    </source>
</evidence>
<dbReference type="OrthoDB" id="354at2759"/>
<dbReference type="RefSeq" id="XP_040726085.1">
    <property type="nucleotide sequence ID" value="XM_040867320.1"/>
</dbReference>
<dbReference type="GeneID" id="63783919"/>
<comment type="function">
    <text evidence="8">In NER, TFIIH acts by opening DNA around the lesion to allow the excision of the damaged oligonucleotide and its replacement by a new DNA fragment. In transcription, TFIIH has an essential role in transcription initiation. When the pre-initiation complex (PIC) has been established, TFIIH is required for promoter opening and promoter escape.</text>
</comment>
<proteinExistence type="inferred from homology"/>
<keyword evidence="6 8" id="KW-0234">DNA repair</keyword>
<protein>
    <recommendedName>
        <fullName evidence="8">General transcription and DNA repair factor IIH subunit TFB5</fullName>
    </recommendedName>
</protein>
<dbReference type="PANTHER" id="PTHR28580:SF1">
    <property type="entry name" value="GENERAL TRANSCRIPTION FACTOR IIH SUBUNIT 5"/>
    <property type="match status" value="1"/>
</dbReference>
<dbReference type="Pfam" id="PF06331">
    <property type="entry name" value="Tfb5"/>
    <property type="match status" value="1"/>
</dbReference>
<evidence type="ECO:0000256" key="7">
    <source>
        <dbReference type="ARBA" id="ARBA00023242"/>
    </source>
</evidence>
<evidence type="ECO:0000313" key="10">
    <source>
        <dbReference type="Proteomes" id="UP000193685"/>
    </source>
</evidence>
<evidence type="ECO:0000256" key="6">
    <source>
        <dbReference type="ARBA" id="ARBA00023204"/>
    </source>
</evidence>
<evidence type="ECO:0000256" key="1">
    <source>
        <dbReference type="ARBA" id="ARBA00004123"/>
    </source>
</evidence>
<dbReference type="STRING" id="56484.A0A1Y2FIL7"/>
<evidence type="ECO:0000256" key="5">
    <source>
        <dbReference type="ARBA" id="ARBA00023163"/>
    </source>
</evidence>
<organism evidence="9 10">
    <name type="scientific">Protomyces lactucae-debilis</name>
    <dbReference type="NCBI Taxonomy" id="2754530"/>
    <lineage>
        <taxon>Eukaryota</taxon>
        <taxon>Fungi</taxon>
        <taxon>Dikarya</taxon>
        <taxon>Ascomycota</taxon>
        <taxon>Taphrinomycotina</taxon>
        <taxon>Taphrinomycetes</taxon>
        <taxon>Taphrinales</taxon>
        <taxon>Protomycetaceae</taxon>
        <taxon>Protomyces</taxon>
    </lineage>
</organism>
<evidence type="ECO:0000256" key="2">
    <source>
        <dbReference type="ARBA" id="ARBA00007470"/>
    </source>
</evidence>
<keyword evidence="5 8" id="KW-0804">Transcription</keyword>
<evidence type="ECO:0000256" key="3">
    <source>
        <dbReference type="ARBA" id="ARBA00022763"/>
    </source>
</evidence>
<comment type="subunit">
    <text evidence="8">Component of the 7-subunit TFIIH core complex.</text>
</comment>
<dbReference type="InterPro" id="IPR009400">
    <property type="entry name" value="TFIIH_TTDA/Tfb5"/>
</dbReference>
<gene>
    <name evidence="9" type="ORF">BCR37DRAFT_339049</name>
</gene>
<keyword evidence="10" id="KW-1185">Reference proteome</keyword>
<sequence>MPRAQAGVLIECSDPTVKQLILKLDEQAGHTILLEDLDAYRILVTKNQVDHVRRELDRLLEENTY</sequence>
<dbReference type="GO" id="GO:0006294">
    <property type="term" value="P:nucleotide-excision repair, preincision complex assembly"/>
    <property type="evidence" value="ECO:0007669"/>
    <property type="project" value="TreeGrafter"/>
</dbReference>
<dbReference type="GO" id="GO:0005675">
    <property type="term" value="C:transcription factor TFIIH holo complex"/>
    <property type="evidence" value="ECO:0007669"/>
    <property type="project" value="TreeGrafter"/>
</dbReference>